<evidence type="ECO:0000259" key="2">
    <source>
        <dbReference type="Pfam" id="PF01764"/>
    </source>
</evidence>
<evidence type="ECO:0000256" key="1">
    <source>
        <dbReference type="SAM" id="SignalP"/>
    </source>
</evidence>
<accession>A0A7E4ZWM9</accession>
<dbReference type="WBParaSite" id="Pan_g21760.t1">
    <property type="protein sequence ID" value="Pan_g21760.t1"/>
    <property type="gene ID" value="Pan_g21760"/>
</dbReference>
<evidence type="ECO:0000313" key="3">
    <source>
        <dbReference type="Proteomes" id="UP000492821"/>
    </source>
</evidence>
<protein>
    <submittedName>
        <fullName evidence="4">Lipase_3 domain-containing protein</fullName>
    </submittedName>
</protein>
<dbReference type="Proteomes" id="UP000492821">
    <property type="component" value="Unassembled WGS sequence"/>
</dbReference>
<dbReference type="CDD" id="cd00519">
    <property type="entry name" value="Lipase_3"/>
    <property type="match status" value="1"/>
</dbReference>
<reference evidence="4" key="2">
    <citation type="submission" date="2020-10" db="UniProtKB">
        <authorList>
            <consortium name="WormBaseParasite"/>
        </authorList>
    </citation>
    <scope>IDENTIFICATION</scope>
</reference>
<dbReference type="InterPro" id="IPR029058">
    <property type="entry name" value="AB_hydrolase_fold"/>
</dbReference>
<dbReference type="PANTHER" id="PTHR45908">
    <property type="entry name" value="PROTEIN CBG11750-RELATED"/>
    <property type="match status" value="1"/>
</dbReference>
<name>A0A7E4ZWM9_PANRE</name>
<dbReference type="Gene3D" id="3.40.50.1820">
    <property type="entry name" value="alpha/beta hydrolase"/>
    <property type="match status" value="1"/>
</dbReference>
<proteinExistence type="predicted"/>
<evidence type="ECO:0000313" key="4">
    <source>
        <dbReference type="WBParaSite" id="Pan_g21760.t1"/>
    </source>
</evidence>
<sequence length="346" mass="38456">MRGLFYFVGAVVICTTFANDPGAPNPRRTAYNESEAFQLVNLASAAYGAELEKCINNLYDANAHHFVLLVNTTTVICDGFGNYCSGFAVVNTVERRVYIVFRGTKTWDQLLVEGVYSTARPMVDFYGAGLANQYFKNALEVLWPRLSVAVTDPAYANFPITFTGHSLGAAIASLASLKCAIENCRNPNVIRLINFGQPRVGNIQLATTHNNLLKYSFRVVHANDIVPHLPGCAKDRSGRLTPNPRWPTSLPCDPTNTTLGYHHGVEIWYPYNMTVGQSKYIECLGAPFGEDFQCSDAMTFPLDNYNEYFTAHRFYFNMRVPSFGVTGCIPGTEDDYDPNITMPPNE</sequence>
<dbReference type="GO" id="GO:0006629">
    <property type="term" value="P:lipid metabolic process"/>
    <property type="evidence" value="ECO:0007669"/>
    <property type="project" value="InterPro"/>
</dbReference>
<keyword evidence="3" id="KW-1185">Reference proteome</keyword>
<dbReference type="InterPro" id="IPR002921">
    <property type="entry name" value="Fungal_lipase-type"/>
</dbReference>
<keyword evidence="1" id="KW-0732">Signal</keyword>
<feature type="signal peptide" evidence="1">
    <location>
        <begin position="1"/>
        <end position="18"/>
    </location>
</feature>
<reference evidence="3" key="1">
    <citation type="journal article" date="2013" name="Genetics">
        <title>The draft genome and transcriptome of Panagrellus redivivus are shaped by the harsh demands of a free-living lifestyle.</title>
        <authorList>
            <person name="Srinivasan J."/>
            <person name="Dillman A.R."/>
            <person name="Macchietto M.G."/>
            <person name="Heikkinen L."/>
            <person name="Lakso M."/>
            <person name="Fracchia K.M."/>
            <person name="Antoshechkin I."/>
            <person name="Mortazavi A."/>
            <person name="Wong G."/>
            <person name="Sternberg P.W."/>
        </authorList>
    </citation>
    <scope>NUCLEOTIDE SEQUENCE [LARGE SCALE GENOMIC DNA]</scope>
    <source>
        <strain evidence="3">MT8872</strain>
    </source>
</reference>
<dbReference type="AlphaFoldDB" id="A0A7E4ZWM9"/>
<dbReference type="PANTHER" id="PTHR45908:SF5">
    <property type="entry name" value="FUNGAL LIPASE-LIKE DOMAIN-CONTAINING PROTEIN"/>
    <property type="match status" value="1"/>
</dbReference>
<dbReference type="Pfam" id="PF01764">
    <property type="entry name" value="Lipase_3"/>
    <property type="match status" value="1"/>
</dbReference>
<feature type="domain" description="Fungal lipase-type" evidence="2">
    <location>
        <begin position="98"/>
        <end position="232"/>
    </location>
</feature>
<dbReference type="SUPFAM" id="SSF53474">
    <property type="entry name" value="alpha/beta-Hydrolases"/>
    <property type="match status" value="1"/>
</dbReference>
<organism evidence="3 4">
    <name type="scientific">Panagrellus redivivus</name>
    <name type="common">Microworm</name>
    <dbReference type="NCBI Taxonomy" id="6233"/>
    <lineage>
        <taxon>Eukaryota</taxon>
        <taxon>Metazoa</taxon>
        <taxon>Ecdysozoa</taxon>
        <taxon>Nematoda</taxon>
        <taxon>Chromadorea</taxon>
        <taxon>Rhabditida</taxon>
        <taxon>Tylenchina</taxon>
        <taxon>Panagrolaimomorpha</taxon>
        <taxon>Panagrolaimoidea</taxon>
        <taxon>Panagrolaimidae</taxon>
        <taxon>Panagrellus</taxon>
    </lineage>
</organism>
<feature type="chain" id="PRO_5028851715" evidence="1">
    <location>
        <begin position="19"/>
        <end position="346"/>
    </location>
</feature>